<feature type="domain" description="PKD" evidence="2">
    <location>
        <begin position="388"/>
        <end position="448"/>
    </location>
</feature>
<dbReference type="SMART" id="SM00089">
    <property type="entry name" value="PKD"/>
    <property type="match status" value="3"/>
</dbReference>
<feature type="transmembrane region" description="Helical" evidence="1">
    <location>
        <begin position="26"/>
        <end position="47"/>
    </location>
</feature>
<dbReference type="SUPFAM" id="SSF49299">
    <property type="entry name" value="PKD domain"/>
    <property type="match status" value="1"/>
</dbReference>
<dbReference type="NCBIfam" id="TIGR04183">
    <property type="entry name" value="Por_Secre_tail"/>
    <property type="match status" value="1"/>
</dbReference>
<dbReference type="Gene3D" id="2.60.40.10">
    <property type="entry name" value="Immunoglobulins"/>
    <property type="match status" value="4"/>
</dbReference>
<dbReference type="Pfam" id="PF00801">
    <property type="entry name" value="PKD"/>
    <property type="match status" value="1"/>
</dbReference>
<dbReference type="InterPro" id="IPR013783">
    <property type="entry name" value="Ig-like_fold"/>
</dbReference>
<dbReference type="PROSITE" id="PS00626">
    <property type="entry name" value="RCC1_2"/>
    <property type="match status" value="1"/>
</dbReference>
<dbReference type="PANTHER" id="PTHR42754">
    <property type="entry name" value="ENDOGLUCANASE"/>
    <property type="match status" value="1"/>
</dbReference>
<dbReference type="InterPro" id="IPR045474">
    <property type="entry name" value="GEVED"/>
</dbReference>
<dbReference type="Pfam" id="PF17957">
    <property type="entry name" value="Big_7"/>
    <property type="match status" value="3"/>
</dbReference>
<proteinExistence type="predicted"/>
<keyword evidence="1" id="KW-0472">Membrane</keyword>
<dbReference type="InterPro" id="IPR022409">
    <property type="entry name" value="PKD/Chitinase_dom"/>
</dbReference>
<dbReference type="InterPro" id="IPR035986">
    <property type="entry name" value="PKD_dom_sf"/>
</dbReference>
<dbReference type="CDD" id="cd00146">
    <property type="entry name" value="PKD"/>
    <property type="match status" value="1"/>
</dbReference>
<evidence type="ECO:0000256" key="1">
    <source>
        <dbReference type="SAM" id="Phobius"/>
    </source>
</evidence>
<keyword evidence="1" id="KW-0812">Transmembrane</keyword>
<evidence type="ECO:0000259" key="2">
    <source>
        <dbReference type="PROSITE" id="PS50093"/>
    </source>
</evidence>
<dbReference type="Pfam" id="PF20009">
    <property type="entry name" value="GEVED"/>
    <property type="match status" value="1"/>
</dbReference>
<keyword evidence="1" id="KW-1133">Transmembrane helix</keyword>
<name>A0A3M9MF84_9BACT</name>
<dbReference type="OrthoDB" id="5377264at2"/>
<gene>
    <name evidence="3" type="ORF">EFB08_17480</name>
</gene>
<dbReference type="InterPro" id="IPR000408">
    <property type="entry name" value="Reg_chr_condens"/>
</dbReference>
<dbReference type="InterPro" id="IPR009091">
    <property type="entry name" value="RCC1/BLIP-II"/>
</dbReference>
<dbReference type="Proteomes" id="UP000272117">
    <property type="component" value="Unassembled WGS sequence"/>
</dbReference>
<reference evidence="3 4" key="1">
    <citation type="submission" date="2018-11" db="EMBL/GenBank/DDBJ databases">
        <title>Rufibacter latericius sp. nov., isolated from water in Baiyang Lake.</title>
        <authorList>
            <person name="Yang Y."/>
        </authorList>
    </citation>
    <scope>NUCLEOTIDE SEQUENCE [LARGE SCALE GENOMIC DNA]</scope>
    <source>
        <strain evidence="3 4">R-22-1c-1</strain>
    </source>
</reference>
<protein>
    <submittedName>
        <fullName evidence="3">T9SS C-terminal target domain-containing protein</fullName>
    </submittedName>
</protein>
<dbReference type="InterPro" id="IPR000601">
    <property type="entry name" value="PKD_dom"/>
</dbReference>
<dbReference type="EMBL" id="RJJD01000013">
    <property type="protein sequence ID" value="RNI24164.1"/>
    <property type="molecule type" value="Genomic_DNA"/>
</dbReference>
<evidence type="ECO:0000313" key="4">
    <source>
        <dbReference type="Proteomes" id="UP000272117"/>
    </source>
</evidence>
<evidence type="ECO:0000313" key="3">
    <source>
        <dbReference type="EMBL" id="RNI24164.1"/>
    </source>
</evidence>
<organism evidence="3 4">
    <name type="scientific">Rufibacter latericius</name>
    <dbReference type="NCBI Taxonomy" id="2487040"/>
    <lineage>
        <taxon>Bacteria</taxon>
        <taxon>Pseudomonadati</taxon>
        <taxon>Bacteroidota</taxon>
        <taxon>Cytophagia</taxon>
        <taxon>Cytophagales</taxon>
        <taxon>Hymenobacteraceae</taxon>
        <taxon>Rufibacter</taxon>
    </lineage>
</organism>
<accession>A0A3M9MF84</accession>
<dbReference type="PANTHER" id="PTHR42754:SF1">
    <property type="entry name" value="LIPOPROTEIN"/>
    <property type="match status" value="1"/>
</dbReference>
<dbReference type="SUPFAM" id="SSF50985">
    <property type="entry name" value="RCC1/BLIP-II"/>
    <property type="match status" value="1"/>
</dbReference>
<dbReference type="Gene3D" id="2.130.10.30">
    <property type="entry name" value="Regulator of chromosome condensation 1/beta-lactamase-inhibitor protein II"/>
    <property type="match status" value="1"/>
</dbReference>
<comment type="caution">
    <text evidence="3">The sequence shown here is derived from an EMBL/GenBank/DDBJ whole genome shotgun (WGS) entry which is preliminary data.</text>
</comment>
<dbReference type="PROSITE" id="PS50093">
    <property type="entry name" value="PKD"/>
    <property type="match status" value="1"/>
</dbReference>
<dbReference type="Pfam" id="PF00415">
    <property type="entry name" value="RCC1"/>
    <property type="match status" value="2"/>
</dbReference>
<dbReference type="InterPro" id="IPR026444">
    <property type="entry name" value="Secre_tail"/>
</dbReference>
<dbReference type="PROSITE" id="PS50012">
    <property type="entry name" value="RCC1_3"/>
    <property type="match status" value="2"/>
</dbReference>
<sequence length="1829" mass="192477">MGKLYSTATLYGFFLLRKNKRWTCPILLKAGLFISMFWGMLAHNLLFAKEMASERYSYTNVLRTTIPKMYKSRIGIRVVSGGSNYTPLDVAAIETKIGKKVLSVAEGGAYYSMYYEGPSYHSLALAADGTVYAWGDNAHGQLGTGTHEPSAVPIQVPGLTGVKAIAAGYYHSLAIGADDMVYGWGSDGYGQLSSDGQIEILKPVPVPGLGKVKAIDCGSFFSLALDMGGVVFTWGDGAQPELGSFQDSDASLRPLFSGAKAISATAWGGTAIGLDDKVYGWGYFSLAGTDLPPWWSGKNPQYRFAYPVEVQGIIGAKAINGIIALGKDDKVYNCNCALEFNQELACPAEEIPGPFPATCVNPVVSFTATPAVLNSVTSFTDHSTNVVPDAVYSWDFNGDGISDSNTRGNTTYTYKSVGTHTAKLTVSNGICEQSHTIKMQVQSSLMVALTSPSAGGTFSGPATIAISAAATDADGTIAKVEFFQGTTKLGEDLTTPYYYDWDGVAPGSYILSAKATDNSGNTVTSVPVPVSVKPTSLAGTQWNYAFGGSGSDNHSVTLRTSDGGYILGGTSSSPISGDMTESGRGGRDFWVVKVSSAGVKLWDRRFGGSADEELNSLIETSDGGYLLGGYSSSGISGDKTEVGRGGRDFWVVKIGNTGSKQWDRRFGGSADDELRALTKTTDGGYLLAGTSFSGAGGDKMEVSRGGADYWAVKINSTGTKLWNKRFGGSANDVLSSVVEALDGTFLLAGTSASGITGDRKQASQGGTDYWVVKMNGSGTKQWDRRFGGSVDDELYSLAITPEGGYLLGGRSFSGISGDKSQASQGGSDFWLLKMGSGGDKLWDKGYGGTANDELRSVALSSDGGYLLAGTSASGVGGGKSEESRGGSDYWAVKVTGVGSKQWDRRFGGAADDELRTVLQTSDEGYVLTGLSGSGIGGDRTQSSQGMADFWAVKITSTGINQPPVVSLTLSLNGTTFTAPATIPLNATASDVDGTITKVEFYQGTTKIGEDLMAPYSYGWDGVAPGSYSLTAKATDNLGAQITSSPITVTVNLPDYCASNLYTDGCSSNDYINNFSFNTLVNNGSGCSNGSAGYIEYAPTGTLTTTVNRGQSYSVSMQAGAEYAQYFAVWIDYNNDRDFDDAGEYVYESPTSSISVFSGTFTIPSTAALGQVRMRVRCRYDNPLYDVAACDEFAYGEAEDYTITVATALPSVVLSSPSNQSFFTAPATINLAATAADPDGSITKVEFFNDSTKLGEDLSTPYTFQWSGVPEGSYWFTAKATDNLGASSVSESVQVKVYAPIVSGTQWNYRFGGSADDNLTAMVKTSDGGYLLGGTSASPISGDKSEAGRGGTDFWVVKVSSVGIKLWERRYGGTADEQLHAILATSDGGFLLGGRSASGISGDKTEASRGLTDFWVVKIGGTGVKQWDRRFGGSADDELRTLTPTSDGGFLLGGNSLSGSGSDKTEVSRGGIDYWIIKINSTGTKLWNKRFGGSANDELRSVSLTADGGFLLGGLSASGITGDRKQASQGLTDYWIVKVTDAGTKLWDRRFGGSAADELHSMALTTDGGFLLGGLSHSSVSGDKTLASRGGSDFWAVRINAAGDKLWDKGFGGVADDELRSLTGTTDGGFLLAGSSSSLISGEKTEASRGLTDYWVVKMGGTGLKQWDHRYGGTAADELRAVLQTSDGGFLLGGLSSSGASGDRTQPSQGLADFWIVKVGSTGTNQTISASTSINRLAEPPENGENSLSANPNPFTDKVTLQFELTKRDHASLKVFNEQGLEVATLFDGEKEAGRYIHEWHAAEQKSGVYILRLATSGGASVHRKVVLIR</sequence>
<keyword evidence="4" id="KW-1185">Reference proteome</keyword>